<accession>A0A0C2N097</accession>
<proteinExistence type="predicted"/>
<organism evidence="1 2">
    <name type="scientific">Thelohanellus kitauei</name>
    <name type="common">Myxosporean</name>
    <dbReference type="NCBI Taxonomy" id="669202"/>
    <lineage>
        <taxon>Eukaryota</taxon>
        <taxon>Metazoa</taxon>
        <taxon>Cnidaria</taxon>
        <taxon>Myxozoa</taxon>
        <taxon>Myxosporea</taxon>
        <taxon>Bivalvulida</taxon>
        <taxon>Platysporina</taxon>
        <taxon>Myxobolidae</taxon>
        <taxon>Thelohanellus</taxon>
    </lineage>
</organism>
<comment type="caution">
    <text evidence="1">The sequence shown here is derived from an EMBL/GenBank/DDBJ whole genome shotgun (WGS) entry which is preliminary data.</text>
</comment>
<protein>
    <submittedName>
        <fullName evidence="1">Uncharacterized protein</fullName>
    </submittedName>
</protein>
<sequence length="185" mass="21600">MNGTLFYIEWSIHVCHQELTKYSPHEFIFGQPSISISDVRLGHTLKEYKKRVELMNPIQKLATKNYISATMENYTMVNVPYPALSYICTKIYTSWKGHYKITDNYASLTGPYEPTQKIVCGWTFGPLRLPKNKYASDIKNTIEGNTEMEIDDTNQVRMNHTCNERKEPLEINYQLNEDDQVRSML</sequence>
<dbReference type="EMBL" id="JWZT01003235">
    <property type="protein sequence ID" value="KII67327.1"/>
    <property type="molecule type" value="Genomic_DNA"/>
</dbReference>
<evidence type="ECO:0000313" key="2">
    <source>
        <dbReference type="Proteomes" id="UP000031668"/>
    </source>
</evidence>
<keyword evidence="2" id="KW-1185">Reference proteome</keyword>
<dbReference type="Proteomes" id="UP000031668">
    <property type="component" value="Unassembled WGS sequence"/>
</dbReference>
<gene>
    <name evidence="1" type="ORF">RF11_15587</name>
</gene>
<reference evidence="1 2" key="1">
    <citation type="journal article" date="2014" name="Genome Biol. Evol.">
        <title>The genome of the myxosporean Thelohanellus kitauei shows adaptations to nutrient acquisition within its fish host.</title>
        <authorList>
            <person name="Yang Y."/>
            <person name="Xiong J."/>
            <person name="Zhou Z."/>
            <person name="Huo F."/>
            <person name="Miao W."/>
            <person name="Ran C."/>
            <person name="Liu Y."/>
            <person name="Zhang J."/>
            <person name="Feng J."/>
            <person name="Wang M."/>
            <person name="Wang M."/>
            <person name="Wang L."/>
            <person name="Yao B."/>
        </authorList>
    </citation>
    <scope>NUCLEOTIDE SEQUENCE [LARGE SCALE GENOMIC DNA]</scope>
    <source>
        <strain evidence="1">Wuqing</strain>
    </source>
</reference>
<name>A0A0C2N097_THEKT</name>
<evidence type="ECO:0000313" key="1">
    <source>
        <dbReference type="EMBL" id="KII67327.1"/>
    </source>
</evidence>
<dbReference type="AlphaFoldDB" id="A0A0C2N097"/>